<protein>
    <submittedName>
        <fullName evidence="3">Phospholipase D family protein</fullName>
    </submittedName>
</protein>
<dbReference type="Gene3D" id="3.30.870.10">
    <property type="entry name" value="Endonuclease Chain A"/>
    <property type="match status" value="2"/>
</dbReference>
<feature type="domain" description="Phospholipase D-like" evidence="2">
    <location>
        <begin position="384"/>
        <end position="526"/>
    </location>
</feature>
<evidence type="ECO:0000313" key="3">
    <source>
        <dbReference type="EMBL" id="XDU61611.1"/>
    </source>
</evidence>
<organism evidence="3">
    <name type="scientific">Leptotrichia alba</name>
    <dbReference type="NCBI Taxonomy" id="3239304"/>
    <lineage>
        <taxon>Bacteria</taxon>
        <taxon>Fusobacteriati</taxon>
        <taxon>Fusobacteriota</taxon>
        <taxon>Fusobacteriia</taxon>
        <taxon>Fusobacteriales</taxon>
        <taxon>Leptotrichiaceae</taxon>
        <taxon>Leptotrichia</taxon>
    </lineage>
</organism>
<dbReference type="CDD" id="cd09130">
    <property type="entry name" value="PLDc_unchar2_2"/>
    <property type="match status" value="1"/>
</dbReference>
<evidence type="ECO:0000259" key="2">
    <source>
        <dbReference type="Pfam" id="PF13091"/>
    </source>
</evidence>
<dbReference type="Pfam" id="PF13091">
    <property type="entry name" value="PLDc_2"/>
    <property type="match status" value="1"/>
</dbReference>
<gene>
    <name evidence="3" type="ORF">AB8B28_08095</name>
</gene>
<reference evidence="3" key="1">
    <citation type="submission" date="2024-07" db="EMBL/GenBank/DDBJ databases">
        <authorList>
            <person name="Li X.-J."/>
            <person name="Wang X."/>
        </authorList>
    </citation>
    <scope>NUCLEOTIDE SEQUENCE</scope>
    <source>
        <strain evidence="3">HSP-536</strain>
    </source>
</reference>
<dbReference type="RefSeq" id="WP_369715169.1">
    <property type="nucleotide sequence ID" value="NZ_CP165647.1"/>
</dbReference>
<dbReference type="EMBL" id="CP165647">
    <property type="protein sequence ID" value="XDU61611.1"/>
    <property type="molecule type" value="Genomic_DNA"/>
</dbReference>
<dbReference type="CDD" id="cd09129">
    <property type="entry name" value="PLDc_unchar2_1"/>
    <property type="match status" value="1"/>
</dbReference>
<accession>A0AB39V1F1</accession>
<dbReference type="SUPFAM" id="SSF56024">
    <property type="entry name" value="Phospholipase D/nuclease"/>
    <property type="match status" value="2"/>
</dbReference>
<evidence type="ECO:0000256" key="1">
    <source>
        <dbReference type="SAM" id="MobiDB-lite"/>
    </source>
</evidence>
<feature type="region of interest" description="Disordered" evidence="1">
    <location>
        <begin position="326"/>
        <end position="359"/>
    </location>
</feature>
<proteinExistence type="predicted"/>
<feature type="region of interest" description="Disordered" evidence="1">
    <location>
        <begin position="284"/>
        <end position="303"/>
    </location>
</feature>
<sequence>MNFKNKIINKRNLIMSILVLNISCSTIKTPPLGVDYESPLKSSNNVEFHYDLTYLDKNGNIRYDRQILDASYKIVDEAKDYLIVEMFLFNDIYNKDKESYPAFAKEYTRRLVKKKMENPNLKVYVLLDENNNLYGAFEHPFITQMKNAGIDIILVDIFKLKDTFPWYSPIWRTLIKPSGNPQNKGWIGNFYGPMWPKLTLRNLLRALNVKADHRKIFLNEENVMVSSANIHDQSYFHENIAISADGEIKDEVLRGLQLVANFSNGKIDISNNAIEKNNKNIDFGNLSKNEKNEKTNSHSNTTEIEQQVKEIEKEKVRFVEKETERFAKTGELPNKNSDLNRENSSKNENNLKNGDTITKFDDENNKYQLQFVTEAKIGEHLDKDIDNARAGDEILMGMYFLADKGIISRLIKAANRGVKIRIIFDRSRDAFGMSTNGLPNKPVSKKLKKKTKNKIEIKWYFTNNEQYHTKITLIKKTDGNVIIHAGSANLIKKNIRGYIMDANFRILTNKDSKLTKDIYSYFDRLWENKDGLFTINFDDEPTTKASTDFMYKILDATQLGSF</sequence>
<dbReference type="AlphaFoldDB" id="A0AB39V1F1"/>
<dbReference type="KEGG" id="lala:AB8B28_08095"/>
<dbReference type="InterPro" id="IPR025202">
    <property type="entry name" value="PLD-like_dom"/>
</dbReference>
<name>A0AB39V1F1_9FUSO</name>